<comment type="caution">
    <text evidence="1">The sequence shown here is derived from an EMBL/GenBank/DDBJ whole genome shotgun (WGS) entry which is preliminary data.</text>
</comment>
<proteinExistence type="predicted"/>
<sequence length="420" mass="47146">MLKYMPKSVVSLMLGSNGLGKKSSGELVAILNELPNNLSSLDLRRNNLRDKNSSEWLEIFNALPKTLSSVDLSGNFSKKSNEELMILLNVLPNHVSSLNLSASFLGDKTEEQLVNIIKALPSTVTSLNLSENNLNSITFAKILNALSPSVSSLDLSGNEFVKKTSNELINFFISLPSRIHNIQLDDSLFNVDDFLLAQSGSSAATQRAVERLLTAIQQPLTDENCSFAEILYTDFSSFPIEIDARKKALIIIELLAQNTPWALVAAALIQQERIPVFYEEDAIPVEQSNAHAEICAFSAISYYIQALHHPDADDHNKTFCWGRLWHMQHEYPEGSVFTTVNDFIRNNSSSAELYLTKLFPNYNAMRHNFDKHQEEVKTEPMLQITEPSLLKRFFYHKDEKPAPCEQALKKFEKFSAPGTA</sequence>
<reference evidence="1 2" key="1">
    <citation type="submission" date="2015-11" db="EMBL/GenBank/DDBJ databases">
        <title>Genomic analysis of 38 Legionella species identifies large and diverse effector repertoires.</title>
        <authorList>
            <person name="Burstein D."/>
            <person name="Amaro F."/>
            <person name="Zusman T."/>
            <person name="Lifshitz Z."/>
            <person name="Cohen O."/>
            <person name="Gilbert J.A."/>
            <person name="Pupko T."/>
            <person name="Shuman H.A."/>
            <person name="Segal G."/>
        </authorList>
    </citation>
    <scope>NUCLEOTIDE SEQUENCE [LARGE SCALE GENOMIC DNA]</scope>
    <source>
        <strain evidence="1 2">Mt.St.Helens-4</strain>
    </source>
</reference>
<protein>
    <submittedName>
        <fullName evidence="1">Leucine-rich repeat protein</fullName>
    </submittedName>
</protein>
<dbReference type="eggNOG" id="COG5238">
    <property type="taxonomic scope" value="Bacteria"/>
</dbReference>
<dbReference type="InterPro" id="IPR032675">
    <property type="entry name" value="LRR_dom_sf"/>
</dbReference>
<dbReference type="EMBL" id="LNYV01000037">
    <property type="protein sequence ID" value="KTD54169.1"/>
    <property type="molecule type" value="Genomic_DNA"/>
</dbReference>
<gene>
    <name evidence="1" type="ORF">Lsai_2991</name>
</gene>
<dbReference type="Proteomes" id="UP000054621">
    <property type="component" value="Unassembled WGS sequence"/>
</dbReference>
<accession>A0A0W0YB57</accession>
<dbReference type="PATRIC" id="fig|28087.4.peg.3213"/>
<evidence type="ECO:0000313" key="1">
    <source>
        <dbReference type="EMBL" id="KTD54169.1"/>
    </source>
</evidence>
<dbReference type="Gene3D" id="3.80.10.10">
    <property type="entry name" value="Ribonuclease Inhibitor"/>
    <property type="match status" value="1"/>
</dbReference>
<evidence type="ECO:0000313" key="2">
    <source>
        <dbReference type="Proteomes" id="UP000054621"/>
    </source>
</evidence>
<organism evidence="1 2">
    <name type="scientific">Legionella sainthelensi</name>
    <dbReference type="NCBI Taxonomy" id="28087"/>
    <lineage>
        <taxon>Bacteria</taxon>
        <taxon>Pseudomonadati</taxon>
        <taxon>Pseudomonadota</taxon>
        <taxon>Gammaproteobacteria</taxon>
        <taxon>Legionellales</taxon>
        <taxon>Legionellaceae</taxon>
        <taxon>Legionella</taxon>
    </lineage>
</organism>
<name>A0A0W0YB57_9GAMM</name>
<dbReference type="AlphaFoldDB" id="A0A0W0YB57"/>
<dbReference type="SUPFAM" id="SSF52047">
    <property type="entry name" value="RNI-like"/>
    <property type="match status" value="1"/>
</dbReference>
<dbReference type="STRING" id="28087.Lsai_2991"/>